<accession>A0A5M8P1R0</accession>
<keyword evidence="1" id="KW-1133">Transmembrane helix</keyword>
<evidence type="ECO:0000256" key="1">
    <source>
        <dbReference type="SAM" id="Phobius"/>
    </source>
</evidence>
<evidence type="ECO:0000313" key="3">
    <source>
        <dbReference type="Proteomes" id="UP000324575"/>
    </source>
</evidence>
<feature type="transmembrane region" description="Helical" evidence="1">
    <location>
        <begin position="118"/>
        <end position="140"/>
    </location>
</feature>
<sequence length="146" mass="17015">MHAFSSSLTVLYWVSYLFNAIACILFVFSVRHLFKITSNILYSQHLTDEPTCYKMFDATLLKSIPLQCAGFEFCPEITAKVSKLGCKIKEVPIHYYPRSIEEEKKYNGMMEWRLYGPYYAIVFGILSLLEILFELLMLFLNPILKT</sequence>
<keyword evidence="1" id="KW-0812">Transmembrane</keyword>
<keyword evidence="1" id="KW-0472">Membrane</keyword>
<feature type="transmembrane region" description="Helical" evidence="1">
    <location>
        <begin position="12"/>
        <end position="34"/>
    </location>
</feature>
<gene>
    <name evidence="2" type="ORF">EZS26_001447</name>
</gene>
<organism evidence="2 3">
    <name type="scientific">Candidatus Ordinivivax streblomastigis</name>
    <dbReference type="NCBI Taxonomy" id="2540710"/>
    <lineage>
        <taxon>Bacteria</taxon>
        <taxon>Pseudomonadati</taxon>
        <taxon>Bacteroidota</taxon>
        <taxon>Bacteroidia</taxon>
        <taxon>Bacteroidales</taxon>
        <taxon>Candidatus Ordinivivax</taxon>
    </lineage>
</organism>
<dbReference type="AlphaFoldDB" id="A0A5M8P1R0"/>
<reference evidence="2 3" key="1">
    <citation type="submission" date="2019-03" db="EMBL/GenBank/DDBJ databases">
        <title>Single cell metagenomics reveals metabolic interactions within the superorganism composed of flagellate Streblomastix strix and complex community of Bacteroidetes bacteria on its surface.</title>
        <authorList>
            <person name="Treitli S.C."/>
            <person name="Kolisko M."/>
            <person name="Husnik F."/>
            <person name="Keeling P."/>
            <person name="Hampl V."/>
        </authorList>
    </citation>
    <scope>NUCLEOTIDE SEQUENCE [LARGE SCALE GENOMIC DNA]</scope>
    <source>
        <strain evidence="2">St1</strain>
    </source>
</reference>
<protein>
    <submittedName>
        <fullName evidence="2">Uncharacterized protein</fullName>
    </submittedName>
</protein>
<name>A0A5M8P1R0_9BACT</name>
<dbReference type="EMBL" id="SNRX01000008">
    <property type="protein sequence ID" value="KAA6302334.1"/>
    <property type="molecule type" value="Genomic_DNA"/>
</dbReference>
<proteinExistence type="predicted"/>
<dbReference type="Proteomes" id="UP000324575">
    <property type="component" value="Unassembled WGS sequence"/>
</dbReference>
<comment type="caution">
    <text evidence="2">The sequence shown here is derived from an EMBL/GenBank/DDBJ whole genome shotgun (WGS) entry which is preliminary data.</text>
</comment>
<evidence type="ECO:0000313" key="2">
    <source>
        <dbReference type="EMBL" id="KAA6302334.1"/>
    </source>
</evidence>